<evidence type="ECO:0000259" key="1">
    <source>
        <dbReference type="Pfam" id="PF12697"/>
    </source>
</evidence>
<comment type="caution">
    <text evidence="2">The sequence shown here is derived from an EMBL/GenBank/DDBJ whole genome shotgun (WGS) entry which is preliminary data.</text>
</comment>
<keyword evidence="3" id="KW-1185">Reference proteome</keyword>
<dbReference type="Pfam" id="PF12697">
    <property type="entry name" value="Abhydrolase_6"/>
    <property type="match status" value="1"/>
</dbReference>
<dbReference type="PANTHER" id="PTHR43798">
    <property type="entry name" value="MONOACYLGLYCEROL LIPASE"/>
    <property type="match status" value="1"/>
</dbReference>
<dbReference type="InterPro" id="IPR029058">
    <property type="entry name" value="AB_hydrolase_fold"/>
</dbReference>
<dbReference type="PANTHER" id="PTHR43798:SF33">
    <property type="entry name" value="HYDROLASE, PUTATIVE (AFU_ORTHOLOGUE AFUA_2G14860)-RELATED"/>
    <property type="match status" value="1"/>
</dbReference>
<feature type="domain" description="AB hydrolase-1" evidence="1">
    <location>
        <begin position="80"/>
        <end position="319"/>
    </location>
</feature>
<accession>A3U3L8</accession>
<dbReference type="HOGENOM" id="CLU_068615_0_0_5"/>
<sequence>MIGRVLGFLAISAVVTGGIALGLIVSDRPGGAAATGPGGLDFGSQLGRSVEPLPVERVEMRDGSTALVRHLAGPEGAPLVVMAHGSGWDGGQFDALARALSDVAEVVAPDLRGHGAEPERRGDVDHVGQMEDDLADLIAFYRRDETRRVVLLGHSSGGGLVIRFANGAHRGLLDGAVLLAPFVQYDAPMQRENSGGWARPLTRRIVGLTMLNTVGITALDHLVAIEFAMPEAVVQGPEGHRATTAYSWRLNKGYAPRRDWRSDVSALPGFLLVAGAEDEAFVAELYEPEFTKETDRGEYLVVPDAGHLDIVDAPGTVAAVKAFLNDV</sequence>
<dbReference type="InterPro" id="IPR050266">
    <property type="entry name" value="AB_hydrolase_sf"/>
</dbReference>
<dbReference type="Gene3D" id="3.40.50.1820">
    <property type="entry name" value="alpha/beta hydrolase"/>
    <property type="match status" value="1"/>
</dbReference>
<name>A3U3L8_PSEBH</name>
<dbReference type="SUPFAM" id="SSF53474">
    <property type="entry name" value="alpha/beta-Hydrolases"/>
    <property type="match status" value="1"/>
</dbReference>
<proteinExistence type="predicted"/>
<dbReference type="STRING" id="252305.OB2597_04430"/>
<gene>
    <name evidence="2" type="ORF">OB2597_04430</name>
</gene>
<dbReference type="AlphaFoldDB" id="A3U3L8"/>
<dbReference type="InterPro" id="IPR000073">
    <property type="entry name" value="AB_hydrolase_1"/>
</dbReference>
<dbReference type="EMBL" id="AAMO01000016">
    <property type="protein sequence ID" value="EAQ01220.1"/>
    <property type="molecule type" value="Genomic_DNA"/>
</dbReference>
<dbReference type="Proteomes" id="UP000004318">
    <property type="component" value="Unassembled WGS sequence"/>
</dbReference>
<protein>
    <recommendedName>
        <fullName evidence="1">AB hydrolase-1 domain-containing protein</fullName>
    </recommendedName>
</protein>
<evidence type="ECO:0000313" key="2">
    <source>
        <dbReference type="EMBL" id="EAQ01220.1"/>
    </source>
</evidence>
<reference evidence="2 3" key="1">
    <citation type="journal article" date="2010" name="J. Bacteriol.">
        <title>Genome sequences of Oceanicola granulosus HTCC2516(T) and Oceanicola batsensis HTCC2597(TDelta).</title>
        <authorList>
            <person name="Thrash J.C."/>
            <person name="Cho J.C."/>
            <person name="Vergin K.L."/>
            <person name="Giovannoni S.J."/>
        </authorList>
    </citation>
    <scope>NUCLEOTIDE SEQUENCE [LARGE SCALE GENOMIC DNA]</scope>
    <source>
        <strain evidence="3">ATCC BAA-863 / DSM 15984 / KCTC 12145 / HTCC2597</strain>
    </source>
</reference>
<dbReference type="eggNOG" id="COG2267">
    <property type="taxonomic scope" value="Bacteria"/>
</dbReference>
<organism evidence="2 3">
    <name type="scientific">Pseudooceanicola batsensis (strain ATCC BAA-863 / DSM 15984 / KCTC 12145 / HTCC2597)</name>
    <name type="common">Oceanicola batsensis</name>
    <dbReference type="NCBI Taxonomy" id="252305"/>
    <lineage>
        <taxon>Bacteria</taxon>
        <taxon>Pseudomonadati</taxon>
        <taxon>Pseudomonadota</taxon>
        <taxon>Alphaproteobacteria</taxon>
        <taxon>Rhodobacterales</taxon>
        <taxon>Paracoccaceae</taxon>
        <taxon>Pseudooceanicola</taxon>
    </lineage>
</organism>
<dbReference type="RefSeq" id="WP_009805133.1">
    <property type="nucleotide sequence ID" value="NZ_CH724131.1"/>
</dbReference>
<evidence type="ECO:0000313" key="3">
    <source>
        <dbReference type="Proteomes" id="UP000004318"/>
    </source>
</evidence>
<dbReference type="GO" id="GO:0016020">
    <property type="term" value="C:membrane"/>
    <property type="evidence" value="ECO:0007669"/>
    <property type="project" value="TreeGrafter"/>
</dbReference>